<evidence type="ECO:0000256" key="1">
    <source>
        <dbReference type="ARBA" id="ARBA00004651"/>
    </source>
</evidence>
<feature type="transmembrane region" description="Helical" evidence="7">
    <location>
        <begin position="134"/>
        <end position="154"/>
    </location>
</feature>
<name>A0ABP3EQP5_9ACTN</name>
<keyword evidence="10" id="KW-1185">Reference proteome</keyword>
<feature type="transmembrane region" description="Helical" evidence="7">
    <location>
        <begin position="33"/>
        <end position="57"/>
    </location>
</feature>
<dbReference type="PROSITE" id="PS50928">
    <property type="entry name" value="ABC_TM1"/>
    <property type="match status" value="1"/>
</dbReference>
<keyword evidence="2 7" id="KW-0813">Transport</keyword>
<dbReference type="InterPro" id="IPR000515">
    <property type="entry name" value="MetI-like"/>
</dbReference>
<dbReference type="InterPro" id="IPR050366">
    <property type="entry name" value="BP-dependent_transpt_permease"/>
</dbReference>
<dbReference type="Pfam" id="PF00528">
    <property type="entry name" value="BPD_transp_1"/>
    <property type="match status" value="1"/>
</dbReference>
<evidence type="ECO:0000256" key="2">
    <source>
        <dbReference type="ARBA" id="ARBA00022448"/>
    </source>
</evidence>
<dbReference type="PANTHER" id="PTHR43386:SF1">
    <property type="entry name" value="D,D-DIPEPTIDE TRANSPORT SYSTEM PERMEASE PROTEIN DDPC-RELATED"/>
    <property type="match status" value="1"/>
</dbReference>
<dbReference type="PANTHER" id="PTHR43386">
    <property type="entry name" value="OLIGOPEPTIDE TRANSPORT SYSTEM PERMEASE PROTEIN APPC"/>
    <property type="match status" value="1"/>
</dbReference>
<keyword evidence="5 7" id="KW-1133">Transmembrane helix</keyword>
<sequence>MTTTPTTTPMTTTTTTTTTLPLRARNAYVGGLLTVRGITGLALVSAIALAALLAPLLTSADPLAQSGDALLGPSARHPFGTDDLGRDLFSRVLHGIRADLAIGLSAVPLAAAAGCALALLSVSSRAADAAVQRAFDLVLAFPGLILALTVTAIWGPGRLPVVAVIALAETPAFGRLLRGGILVQREREYAVAARVGGAGRLRVLFRHVLPNAIDPIVVQIATALSIAVFIEGAMSFIGVGIRPPEPSLGSILSQSTGYMGTHPAFAVAPLIAVTALVIGFTLVAEALNRGIRQ</sequence>
<dbReference type="RefSeq" id="WP_425580122.1">
    <property type="nucleotide sequence ID" value="NZ_BAAABV010000006.1"/>
</dbReference>
<keyword evidence="4 7" id="KW-0812">Transmembrane</keyword>
<dbReference type="Proteomes" id="UP001501867">
    <property type="component" value="Unassembled WGS sequence"/>
</dbReference>
<keyword evidence="6 7" id="KW-0472">Membrane</keyword>
<keyword evidence="3" id="KW-1003">Cell membrane</keyword>
<organism evidence="9 10">
    <name type="scientific">Streptomyces polychromogenes</name>
    <dbReference type="NCBI Taxonomy" id="67342"/>
    <lineage>
        <taxon>Bacteria</taxon>
        <taxon>Bacillati</taxon>
        <taxon>Actinomycetota</taxon>
        <taxon>Actinomycetes</taxon>
        <taxon>Kitasatosporales</taxon>
        <taxon>Streptomycetaceae</taxon>
        <taxon>Streptomyces</taxon>
    </lineage>
</organism>
<comment type="similarity">
    <text evidence="7">Belongs to the binding-protein-dependent transport system permease family.</text>
</comment>
<dbReference type="Gene3D" id="1.10.3720.10">
    <property type="entry name" value="MetI-like"/>
    <property type="match status" value="1"/>
</dbReference>
<feature type="transmembrane region" description="Helical" evidence="7">
    <location>
        <begin position="100"/>
        <end position="122"/>
    </location>
</feature>
<feature type="transmembrane region" description="Helical" evidence="7">
    <location>
        <begin position="160"/>
        <end position="177"/>
    </location>
</feature>
<feature type="domain" description="ABC transmembrane type-1" evidence="8">
    <location>
        <begin position="96"/>
        <end position="284"/>
    </location>
</feature>
<evidence type="ECO:0000256" key="5">
    <source>
        <dbReference type="ARBA" id="ARBA00022989"/>
    </source>
</evidence>
<evidence type="ECO:0000256" key="7">
    <source>
        <dbReference type="RuleBase" id="RU363032"/>
    </source>
</evidence>
<proteinExistence type="inferred from homology"/>
<dbReference type="CDD" id="cd06261">
    <property type="entry name" value="TM_PBP2"/>
    <property type="match status" value="1"/>
</dbReference>
<evidence type="ECO:0000256" key="3">
    <source>
        <dbReference type="ARBA" id="ARBA00022475"/>
    </source>
</evidence>
<comment type="caution">
    <text evidence="9">The sequence shown here is derived from an EMBL/GenBank/DDBJ whole genome shotgun (WGS) entry which is preliminary data.</text>
</comment>
<accession>A0ABP3EQP5</accession>
<evidence type="ECO:0000256" key="6">
    <source>
        <dbReference type="ARBA" id="ARBA00023136"/>
    </source>
</evidence>
<dbReference type="EMBL" id="BAAABV010000006">
    <property type="protein sequence ID" value="GAA0274383.1"/>
    <property type="molecule type" value="Genomic_DNA"/>
</dbReference>
<reference evidence="10" key="1">
    <citation type="journal article" date="2019" name="Int. J. Syst. Evol. Microbiol.">
        <title>The Global Catalogue of Microorganisms (GCM) 10K type strain sequencing project: providing services to taxonomists for standard genome sequencing and annotation.</title>
        <authorList>
            <consortium name="The Broad Institute Genomics Platform"/>
            <consortium name="The Broad Institute Genome Sequencing Center for Infectious Disease"/>
            <person name="Wu L."/>
            <person name="Ma J."/>
        </authorList>
    </citation>
    <scope>NUCLEOTIDE SEQUENCE [LARGE SCALE GENOMIC DNA]</scope>
    <source>
        <strain evidence="10">JCM 4505</strain>
    </source>
</reference>
<protein>
    <submittedName>
        <fullName evidence="9">ABC transporter permease</fullName>
    </submittedName>
</protein>
<feature type="transmembrane region" description="Helical" evidence="7">
    <location>
        <begin position="261"/>
        <end position="284"/>
    </location>
</feature>
<comment type="subcellular location">
    <subcellularLocation>
        <location evidence="1 7">Cell membrane</location>
        <topology evidence="1 7">Multi-pass membrane protein</topology>
    </subcellularLocation>
</comment>
<evidence type="ECO:0000259" key="8">
    <source>
        <dbReference type="PROSITE" id="PS50928"/>
    </source>
</evidence>
<dbReference type="InterPro" id="IPR035906">
    <property type="entry name" value="MetI-like_sf"/>
</dbReference>
<gene>
    <name evidence="9" type="ORF">GCM10010302_10030</name>
</gene>
<evidence type="ECO:0000313" key="9">
    <source>
        <dbReference type="EMBL" id="GAA0274383.1"/>
    </source>
</evidence>
<evidence type="ECO:0000313" key="10">
    <source>
        <dbReference type="Proteomes" id="UP001501867"/>
    </source>
</evidence>
<dbReference type="SUPFAM" id="SSF161098">
    <property type="entry name" value="MetI-like"/>
    <property type="match status" value="1"/>
</dbReference>
<feature type="transmembrane region" description="Helical" evidence="7">
    <location>
        <begin position="216"/>
        <end position="241"/>
    </location>
</feature>
<evidence type="ECO:0000256" key="4">
    <source>
        <dbReference type="ARBA" id="ARBA00022692"/>
    </source>
</evidence>